<dbReference type="SUPFAM" id="SSF111352">
    <property type="entry name" value="Ammonium transporter"/>
    <property type="match status" value="1"/>
</dbReference>
<keyword evidence="3" id="KW-1133">Transmembrane helix</keyword>
<dbReference type="AlphaFoldDB" id="A0A103VL11"/>
<name>A0A103VL11_CYNCS</name>
<dbReference type="Proteomes" id="UP000243975">
    <property type="component" value="Unassembled WGS sequence"/>
</dbReference>
<gene>
    <name evidence="6" type="ORF">Ccrd_025684</name>
</gene>
<organism evidence="6 7">
    <name type="scientific">Cynara cardunculus var. scolymus</name>
    <name type="common">Globe artichoke</name>
    <name type="synonym">Cynara scolymus</name>
    <dbReference type="NCBI Taxonomy" id="59895"/>
    <lineage>
        <taxon>Eukaryota</taxon>
        <taxon>Viridiplantae</taxon>
        <taxon>Streptophyta</taxon>
        <taxon>Embryophyta</taxon>
        <taxon>Tracheophyta</taxon>
        <taxon>Spermatophyta</taxon>
        <taxon>Magnoliopsida</taxon>
        <taxon>eudicotyledons</taxon>
        <taxon>Gunneridae</taxon>
        <taxon>Pentapetalae</taxon>
        <taxon>asterids</taxon>
        <taxon>campanulids</taxon>
        <taxon>Asterales</taxon>
        <taxon>Asteraceae</taxon>
        <taxon>Carduoideae</taxon>
        <taxon>Cardueae</taxon>
        <taxon>Carduinae</taxon>
        <taxon>Cynara</taxon>
    </lineage>
</organism>
<evidence type="ECO:0000256" key="1">
    <source>
        <dbReference type="ARBA" id="ARBA00004141"/>
    </source>
</evidence>
<feature type="domain" description="Ammonium transporter AmtB-like" evidence="5">
    <location>
        <begin position="19"/>
        <end position="59"/>
    </location>
</feature>
<proteinExistence type="predicted"/>
<comment type="caution">
    <text evidence="6">The sequence shown here is derived from an EMBL/GenBank/DDBJ whole genome shotgun (WGS) entry which is preliminary data.</text>
</comment>
<protein>
    <recommendedName>
        <fullName evidence="5">Ammonium transporter AmtB-like domain-containing protein</fullName>
    </recommendedName>
</protein>
<reference evidence="6 7" key="1">
    <citation type="journal article" date="2016" name="Sci. Rep.">
        <title>The genome sequence of the outbreeding globe artichoke constructed de novo incorporating a phase-aware low-pass sequencing strategy of F1 progeny.</title>
        <authorList>
            <person name="Scaglione D."/>
            <person name="Reyes-Chin-Wo S."/>
            <person name="Acquadro A."/>
            <person name="Froenicke L."/>
            <person name="Portis E."/>
            <person name="Beitel C."/>
            <person name="Tirone M."/>
            <person name="Mauro R."/>
            <person name="Lo Monaco A."/>
            <person name="Mauromicale G."/>
            <person name="Faccioli P."/>
            <person name="Cattivelli L."/>
            <person name="Rieseberg L."/>
            <person name="Michelmore R."/>
            <person name="Lanteri S."/>
        </authorList>
    </citation>
    <scope>NUCLEOTIDE SEQUENCE [LARGE SCALE GENOMIC DNA]</scope>
    <source>
        <strain evidence="6">2C</strain>
    </source>
</reference>
<dbReference type="Gene3D" id="1.10.3430.10">
    <property type="entry name" value="Ammonium transporter AmtB like domains"/>
    <property type="match status" value="1"/>
</dbReference>
<evidence type="ECO:0000256" key="2">
    <source>
        <dbReference type="ARBA" id="ARBA00022692"/>
    </source>
</evidence>
<accession>A0A103VL11</accession>
<dbReference type="GO" id="GO:0008519">
    <property type="term" value="F:ammonium channel activity"/>
    <property type="evidence" value="ECO:0007669"/>
    <property type="project" value="InterPro"/>
</dbReference>
<evidence type="ECO:0000259" key="5">
    <source>
        <dbReference type="Pfam" id="PF00909"/>
    </source>
</evidence>
<keyword evidence="4" id="KW-0472">Membrane</keyword>
<dbReference type="STRING" id="59895.A0A103VL11"/>
<dbReference type="InterPro" id="IPR024041">
    <property type="entry name" value="NH4_transpt_AmtB-like_dom"/>
</dbReference>
<dbReference type="Gramene" id="KVH55999">
    <property type="protein sequence ID" value="KVH55999"/>
    <property type="gene ID" value="Ccrd_025684"/>
</dbReference>
<evidence type="ECO:0000256" key="3">
    <source>
        <dbReference type="ARBA" id="ARBA00022989"/>
    </source>
</evidence>
<dbReference type="EMBL" id="LEKV01006704">
    <property type="protein sequence ID" value="KVH55999.1"/>
    <property type="molecule type" value="Genomic_DNA"/>
</dbReference>
<keyword evidence="7" id="KW-1185">Reference proteome</keyword>
<dbReference type="Pfam" id="PF00909">
    <property type="entry name" value="Ammonium_transp"/>
    <property type="match status" value="1"/>
</dbReference>
<keyword evidence="2" id="KW-0812">Transmembrane</keyword>
<evidence type="ECO:0000256" key="4">
    <source>
        <dbReference type="ARBA" id="ARBA00023136"/>
    </source>
</evidence>
<evidence type="ECO:0000313" key="7">
    <source>
        <dbReference type="Proteomes" id="UP000243975"/>
    </source>
</evidence>
<dbReference type="InterPro" id="IPR029020">
    <property type="entry name" value="Ammonium/urea_transptr"/>
</dbReference>
<comment type="subcellular location">
    <subcellularLocation>
        <location evidence="1">Membrane</location>
        <topology evidence="1">Multi-pass membrane protein</topology>
    </subcellularLocation>
</comment>
<dbReference type="OMA" id="HAGCESW"/>
<dbReference type="GO" id="GO:0016020">
    <property type="term" value="C:membrane"/>
    <property type="evidence" value="ECO:0007669"/>
    <property type="project" value="UniProtKB-SubCell"/>
</dbReference>
<sequence>MGRRTYLTGYNRVDWSAKDAIVCGFVATWVLKGFNKLAEKLKYDDTLEAAQVNGGCGSWDYCSRSCSPRNNMSMGCT</sequence>
<evidence type="ECO:0000313" key="6">
    <source>
        <dbReference type="EMBL" id="KVH55999.1"/>
    </source>
</evidence>